<evidence type="ECO:0008006" key="3">
    <source>
        <dbReference type="Google" id="ProtNLM"/>
    </source>
</evidence>
<reference evidence="1 2" key="1">
    <citation type="journal article" date="2017" name="Int. J. Syst. Evol. Microbiol.">
        <title>Solibacillus kalamii sp. nov., isolated from a high-efficiency particulate arrestance filter system used in the International Space Station.</title>
        <authorList>
            <person name="Checinska Sielaff A."/>
            <person name="Kumar R.M."/>
            <person name="Pal D."/>
            <person name="Mayilraj S."/>
            <person name="Venkateswaran K."/>
        </authorList>
    </citation>
    <scope>NUCLEOTIDE SEQUENCE [LARGE SCALE GENOMIC DNA]</scope>
    <source>
        <strain evidence="1 2">ISSFR-015</strain>
    </source>
</reference>
<accession>A0ABX3ZKW1</accession>
<keyword evidence="2" id="KW-1185">Reference proteome</keyword>
<dbReference type="RefSeq" id="WP_087615361.1">
    <property type="nucleotide sequence ID" value="NZ_JAFBEY010000002.1"/>
</dbReference>
<dbReference type="Proteomes" id="UP000196594">
    <property type="component" value="Unassembled WGS sequence"/>
</dbReference>
<gene>
    <name evidence="1" type="ORF">CBM15_00585</name>
</gene>
<proteinExistence type="predicted"/>
<evidence type="ECO:0000313" key="2">
    <source>
        <dbReference type="Proteomes" id="UP000196594"/>
    </source>
</evidence>
<protein>
    <recommendedName>
        <fullName evidence="3">Capsular biosynthesis protein</fullName>
    </recommendedName>
</protein>
<dbReference type="EMBL" id="NHNT01000001">
    <property type="protein sequence ID" value="OUZ40386.1"/>
    <property type="molecule type" value="Genomic_DNA"/>
</dbReference>
<dbReference type="SUPFAM" id="SSF53756">
    <property type="entry name" value="UDP-Glycosyltransferase/glycogen phosphorylase"/>
    <property type="match status" value="1"/>
</dbReference>
<sequence length="362" mass="42895">MKKICILSTVNIKHMTLVSLYTEYMDNNKIPYDIIYIDKYNSEEATSAKKIYKYNLKINKNWTFMRKLFNYWGFKKYAKEILLSEKYDFIIVWNSFTAFMFADILTNKFKNKYCINIRDYAKESLFPVFIRMKKVISQSSFTTISSEGFKNFLPKYDYLTVHSMNLKVLQNCIPRTSLRKIDEPIRITYIGYISFVENCYKMIDALGNDKRFILQFYGEGSDELMVYAREREIENVICHGRFEPSETSGFIQNSDVIYNLYGVGNLHVDTALSIKLYYAIYMNLPIIVFKGTYMEEVSSKCGIGFAIGKDDFVNLGNNFYDWYHRLDHREIVKKSQLFKDEITNSHKKLEHTINKYIGHMEY</sequence>
<name>A0ABX3ZKW1_9BACL</name>
<comment type="caution">
    <text evidence="1">The sequence shown here is derived from an EMBL/GenBank/DDBJ whole genome shotgun (WGS) entry which is preliminary data.</text>
</comment>
<dbReference type="Gene3D" id="3.40.50.2000">
    <property type="entry name" value="Glycogen Phosphorylase B"/>
    <property type="match status" value="1"/>
</dbReference>
<evidence type="ECO:0000313" key="1">
    <source>
        <dbReference type="EMBL" id="OUZ40386.1"/>
    </source>
</evidence>
<organism evidence="1 2">
    <name type="scientific">Solibacillus kalamii</name>
    <dbReference type="NCBI Taxonomy" id="1748298"/>
    <lineage>
        <taxon>Bacteria</taxon>
        <taxon>Bacillati</taxon>
        <taxon>Bacillota</taxon>
        <taxon>Bacilli</taxon>
        <taxon>Bacillales</taxon>
        <taxon>Caryophanaceae</taxon>
        <taxon>Solibacillus</taxon>
    </lineage>
</organism>